<evidence type="ECO:0000256" key="7">
    <source>
        <dbReference type="ARBA" id="ARBA00012362"/>
    </source>
</evidence>
<evidence type="ECO:0000256" key="9">
    <source>
        <dbReference type="ARBA" id="ARBA00018373"/>
    </source>
</evidence>
<dbReference type="Pfam" id="PF00218">
    <property type="entry name" value="IGPS"/>
    <property type="match status" value="1"/>
</dbReference>
<evidence type="ECO:0000256" key="12">
    <source>
        <dbReference type="ARBA" id="ARBA00022822"/>
    </source>
</evidence>
<evidence type="ECO:0000256" key="13">
    <source>
        <dbReference type="ARBA" id="ARBA00023141"/>
    </source>
</evidence>
<comment type="pathway">
    <text evidence="4">Amino-acid biosynthesis; L-tryptophan biosynthesis; L-tryptophan from chorismate: step 4/5.</text>
</comment>
<dbReference type="AlphaFoldDB" id="A0A6L3XH56"/>
<dbReference type="PANTHER" id="PTHR42894">
    <property type="entry name" value="N-(5'-PHOSPHORIBOSYL)ANTHRANILATE ISOMERASE"/>
    <property type="match status" value="1"/>
</dbReference>
<dbReference type="EC" id="5.3.1.24" evidence="8"/>
<comment type="catalytic activity">
    <reaction evidence="1">
        <text>N-(5-phospho-beta-D-ribosyl)anthranilate = 1-(2-carboxyphenylamino)-1-deoxy-D-ribulose 5-phosphate</text>
        <dbReference type="Rhea" id="RHEA:21540"/>
        <dbReference type="ChEBI" id="CHEBI:18277"/>
        <dbReference type="ChEBI" id="CHEBI:58613"/>
        <dbReference type="EC" id="5.3.1.24"/>
    </reaction>
</comment>
<dbReference type="EC" id="4.1.1.48" evidence="7"/>
<name>A0A6L3XH56_9ENTR</name>
<evidence type="ECO:0000256" key="15">
    <source>
        <dbReference type="ARBA" id="ARBA00023239"/>
    </source>
</evidence>
<keyword evidence="16" id="KW-0511">Multifunctional enzyme</keyword>
<dbReference type="EMBL" id="WBSZ01001392">
    <property type="protein sequence ID" value="KAB2498313.1"/>
    <property type="molecule type" value="Genomic_DNA"/>
</dbReference>
<comment type="pathway">
    <text evidence="3">Amino-acid biosynthesis; L-tryptophan biosynthesis; L-tryptophan from chorismate: step 3/5.</text>
</comment>
<comment type="function">
    <text evidence="17">Bifunctional enzyme that catalyzes two sequential steps of tryptophan biosynthetic pathway. The first reaction is catalyzed by the isomerase, coded by the TrpF domain; the second reaction is catalyzed by the synthase, coded by the TrpC domain.</text>
</comment>
<proteinExistence type="inferred from homology"/>
<comment type="catalytic activity">
    <reaction evidence="2">
        <text>1-(2-carboxyphenylamino)-1-deoxy-D-ribulose 5-phosphate + H(+) = (1S,2R)-1-C-(indol-3-yl)glycerol 3-phosphate + CO2 + H2O</text>
        <dbReference type="Rhea" id="RHEA:23476"/>
        <dbReference type="ChEBI" id="CHEBI:15377"/>
        <dbReference type="ChEBI" id="CHEBI:15378"/>
        <dbReference type="ChEBI" id="CHEBI:16526"/>
        <dbReference type="ChEBI" id="CHEBI:58613"/>
        <dbReference type="ChEBI" id="CHEBI:58866"/>
        <dbReference type="EC" id="4.1.1.48"/>
    </reaction>
</comment>
<dbReference type="InterPro" id="IPR013798">
    <property type="entry name" value="Indole-3-glycerol_P_synth_dom"/>
</dbReference>
<dbReference type="GO" id="GO:0004640">
    <property type="term" value="F:phosphoribosylanthranilate isomerase activity"/>
    <property type="evidence" value="ECO:0007669"/>
    <property type="project" value="UniProtKB-EC"/>
</dbReference>
<feature type="non-terminal residue" evidence="20">
    <location>
        <position position="1"/>
    </location>
</feature>
<gene>
    <name evidence="20" type="ORF">F9C29_25955</name>
</gene>
<dbReference type="Gene3D" id="3.20.20.70">
    <property type="entry name" value="Aldolase class I"/>
    <property type="match status" value="2"/>
</dbReference>
<dbReference type="InterPro" id="IPR044643">
    <property type="entry name" value="TrpF_fam"/>
</dbReference>
<evidence type="ECO:0000256" key="16">
    <source>
        <dbReference type="ARBA" id="ARBA00023268"/>
    </source>
</evidence>
<dbReference type="GO" id="GO:0000162">
    <property type="term" value="P:L-tryptophan biosynthetic process"/>
    <property type="evidence" value="ECO:0007669"/>
    <property type="project" value="UniProtKB-UniPathway"/>
</dbReference>
<keyword evidence="14 20" id="KW-0413">Isomerase</keyword>
<evidence type="ECO:0000259" key="19">
    <source>
        <dbReference type="Pfam" id="PF00697"/>
    </source>
</evidence>
<evidence type="ECO:0000256" key="1">
    <source>
        <dbReference type="ARBA" id="ARBA00001164"/>
    </source>
</evidence>
<feature type="domain" description="Indole-3-glycerol phosphate synthase" evidence="18">
    <location>
        <begin position="1"/>
        <end position="41"/>
    </location>
</feature>
<dbReference type="CDD" id="cd00405">
    <property type="entry name" value="PRAI"/>
    <property type="match status" value="1"/>
</dbReference>
<dbReference type="InterPro" id="IPR001240">
    <property type="entry name" value="PRAI_dom"/>
</dbReference>
<feature type="domain" description="N-(5'phosphoribosyl) anthranilate isomerase (PRAI)" evidence="19">
    <location>
        <begin position="47"/>
        <end position="237"/>
    </location>
</feature>
<dbReference type="GO" id="GO:0004425">
    <property type="term" value="F:indole-3-glycerol-phosphate synthase activity"/>
    <property type="evidence" value="ECO:0007669"/>
    <property type="project" value="UniProtKB-EC"/>
</dbReference>
<evidence type="ECO:0000313" key="21">
    <source>
        <dbReference type="Proteomes" id="UP000476281"/>
    </source>
</evidence>
<dbReference type="InterPro" id="IPR011060">
    <property type="entry name" value="RibuloseP-bd_barrel"/>
</dbReference>
<dbReference type="Pfam" id="PF00697">
    <property type="entry name" value="PRAI"/>
    <property type="match status" value="1"/>
</dbReference>
<reference evidence="20 21" key="1">
    <citation type="submission" date="2019-09" db="EMBL/GenBank/DDBJ databases">
        <title>Reversal of blaTEM antimicrobial resistance by CRISPR-Cas9 in clinical E. coli and other Enterobacteriaceae strains.</title>
        <authorList>
            <person name="Tagliaferri T."/>
            <person name="Guimaraes N."/>
            <person name="Pereira M."/>
            <person name="Felicori L."/>
            <person name="Horz H.-P."/>
            <person name="Santos S."/>
            <person name="Mendes T."/>
        </authorList>
    </citation>
    <scope>NUCLEOTIDE SEQUENCE [LARGE SCALE GENOMIC DNA]</scope>
    <source>
        <strain evidence="20 21">E2_blaTEM_MG</strain>
    </source>
</reference>
<accession>A0A6L3XH56</accession>
<organism evidence="20 21">
    <name type="scientific">Enterobacter hormaechei</name>
    <dbReference type="NCBI Taxonomy" id="158836"/>
    <lineage>
        <taxon>Bacteria</taxon>
        <taxon>Pseudomonadati</taxon>
        <taxon>Pseudomonadota</taxon>
        <taxon>Gammaproteobacteria</taxon>
        <taxon>Enterobacterales</taxon>
        <taxon>Enterobacteriaceae</taxon>
        <taxon>Enterobacter</taxon>
        <taxon>Enterobacter cloacae complex</taxon>
    </lineage>
</organism>
<evidence type="ECO:0000256" key="5">
    <source>
        <dbReference type="ARBA" id="ARBA00007902"/>
    </source>
</evidence>
<evidence type="ECO:0000256" key="14">
    <source>
        <dbReference type="ARBA" id="ARBA00023235"/>
    </source>
</evidence>
<keyword evidence="12" id="KW-0822">Tryptophan biosynthesis</keyword>
<dbReference type="HAMAP" id="MF_00135">
    <property type="entry name" value="PRAI"/>
    <property type="match status" value="1"/>
</dbReference>
<evidence type="ECO:0000256" key="11">
    <source>
        <dbReference type="ARBA" id="ARBA00022605"/>
    </source>
</evidence>
<dbReference type="FunFam" id="3.20.20.70:FF:000165">
    <property type="entry name" value="Multifunctional fusion protein"/>
    <property type="match status" value="1"/>
</dbReference>
<evidence type="ECO:0000256" key="2">
    <source>
        <dbReference type="ARBA" id="ARBA00001633"/>
    </source>
</evidence>
<evidence type="ECO:0000256" key="3">
    <source>
        <dbReference type="ARBA" id="ARBA00004664"/>
    </source>
</evidence>
<evidence type="ECO:0000256" key="4">
    <source>
        <dbReference type="ARBA" id="ARBA00004696"/>
    </source>
</evidence>
<evidence type="ECO:0000256" key="17">
    <source>
        <dbReference type="ARBA" id="ARBA00025592"/>
    </source>
</evidence>
<keyword evidence="11" id="KW-0028">Amino-acid biosynthesis</keyword>
<keyword evidence="13" id="KW-0057">Aromatic amino acid biosynthesis</keyword>
<dbReference type="Proteomes" id="UP000476281">
    <property type="component" value="Unassembled WGS sequence"/>
</dbReference>
<dbReference type="PANTHER" id="PTHR42894:SF1">
    <property type="entry name" value="N-(5'-PHOSPHORIBOSYL)ANTHRANILATE ISOMERASE"/>
    <property type="match status" value="1"/>
</dbReference>
<dbReference type="SUPFAM" id="SSF51366">
    <property type="entry name" value="Ribulose-phoshate binding barrel"/>
    <property type="match status" value="2"/>
</dbReference>
<evidence type="ECO:0000256" key="6">
    <source>
        <dbReference type="ARBA" id="ARBA00009847"/>
    </source>
</evidence>
<comment type="similarity">
    <text evidence="6">In the C-terminal section; belongs to the TrpF family.</text>
</comment>
<dbReference type="InterPro" id="IPR013785">
    <property type="entry name" value="Aldolase_TIM"/>
</dbReference>
<keyword evidence="15 20" id="KW-0456">Lyase</keyword>
<protein>
    <recommendedName>
        <fullName evidence="10">N-(5'-phosphoribosyl)anthranilate isomerase</fullName>
        <ecNumber evidence="7">4.1.1.48</ecNumber>
        <ecNumber evidence="8">5.3.1.24</ecNumber>
    </recommendedName>
    <alternativeName>
        <fullName evidence="9">Tryptophan biosynthesis protein TrpCF</fullName>
    </alternativeName>
</protein>
<evidence type="ECO:0000256" key="8">
    <source>
        <dbReference type="ARBA" id="ARBA00012572"/>
    </source>
</evidence>
<dbReference type="UniPathway" id="UPA00035">
    <property type="reaction ID" value="UER00042"/>
</dbReference>
<comment type="caution">
    <text evidence="20">The sequence shown here is derived from an EMBL/GenBank/DDBJ whole genome shotgun (WGS) entry which is preliminary data.</text>
</comment>
<sequence length="242" mass="25900">VISESGINSYAQVRERRQIDNGFLIGSAMMEHEDLNAAVRRVLLGENKVCGLTREQDAQAAYEAGAIYGGLIFVESSPRAANEEQARKVMAAAPLSYVGVFRNADINEVAAKADALSLGAIQLHGDEDQAYIDALRHVLAPQVQIWKAQSVGATLPARNLKHVDKYVLDNGQGGTGQRFDWSLLRGEVLDNVLLAGGLSPDNCVEAAKTGCAGLDFNSGVESQPGIKDASKLASVFKTLRAY</sequence>
<evidence type="ECO:0000313" key="20">
    <source>
        <dbReference type="EMBL" id="KAB2498313.1"/>
    </source>
</evidence>
<evidence type="ECO:0000259" key="18">
    <source>
        <dbReference type="Pfam" id="PF00218"/>
    </source>
</evidence>
<comment type="similarity">
    <text evidence="5">In the N-terminal section; belongs to the TrpC family.</text>
</comment>
<evidence type="ECO:0000256" key="10">
    <source>
        <dbReference type="ARBA" id="ARBA00022272"/>
    </source>
</evidence>